<keyword evidence="4" id="KW-1185">Reference proteome</keyword>
<feature type="compositionally biased region" description="Polar residues" evidence="1">
    <location>
        <begin position="12"/>
        <end position="22"/>
    </location>
</feature>
<dbReference type="Gene3D" id="3.40.970.10">
    <property type="entry name" value="Ribonuclease H1, N-terminal domain"/>
    <property type="match status" value="1"/>
</dbReference>
<dbReference type="AlphaFoldDB" id="A0AAD5YD87"/>
<gene>
    <name evidence="3" type="ORF">NLI96_g9111</name>
</gene>
<dbReference type="InterPro" id="IPR009027">
    <property type="entry name" value="Ribosomal_bL9/RNase_H1_N"/>
</dbReference>
<evidence type="ECO:0000256" key="1">
    <source>
        <dbReference type="SAM" id="MobiDB-lite"/>
    </source>
</evidence>
<dbReference type="InterPro" id="IPR011320">
    <property type="entry name" value="RNase_H1_N"/>
</dbReference>
<feature type="domain" description="Ribonuclease H1 N-terminal" evidence="2">
    <location>
        <begin position="237"/>
        <end position="278"/>
    </location>
</feature>
<feature type="region of interest" description="Disordered" evidence="1">
    <location>
        <begin position="1"/>
        <end position="59"/>
    </location>
</feature>
<dbReference type="Proteomes" id="UP001212997">
    <property type="component" value="Unassembled WGS sequence"/>
</dbReference>
<accession>A0AAD5YD87</accession>
<feature type="region of interest" description="Disordered" evidence="1">
    <location>
        <begin position="76"/>
        <end position="125"/>
    </location>
</feature>
<feature type="compositionally biased region" description="Basic and acidic residues" evidence="1">
    <location>
        <begin position="26"/>
        <end position="37"/>
    </location>
</feature>
<evidence type="ECO:0000313" key="4">
    <source>
        <dbReference type="Proteomes" id="UP001212997"/>
    </source>
</evidence>
<evidence type="ECO:0000313" key="3">
    <source>
        <dbReference type="EMBL" id="KAJ3479364.1"/>
    </source>
</evidence>
<dbReference type="InterPro" id="IPR037056">
    <property type="entry name" value="RNase_H1_N_sf"/>
</dbReference>
<protein>
    <recommendedName>
        <fullName evidence="2">Ribonuclease H1 N-terminal domain-containing protein</fullName>
    </recommendedName>
</protein>
<evidence type="ECO:0000259" key="2">
    <source>
        <dbReference type="Pfam" id="PF01693"/>
    </source>
</evidence>
<proteinExistence type="predicted"/>
<feature type="compositionally biased region" description="Polar residues" evidence="1">
    <location>
        <begin position="76"/>
        <end position="86"/>
    </location>
</feature>
<dbReference type="Pfam" id="PF01693">
    <property type="entry name" value="Cauli_VI"/>
    <property type="match status" value="1"/>
</dbReference>
<dbReference type="EMBL" id="JANAWD010000444">
    <property type="protein sequence ID" value="KAJ3479364.1"/>
    <property type="molecule type" value="Genomic_DNA"/>
</dbReference>
<sequence length="292" mass="30891">MSRKQAKPPRPSSSSDVVQQTPSSSSRRDMHHDRDVAQDDPSLARETTAPPSPTLTAASSTAFDLNSLYSALETASTSTRDSLGSFTPTGTTGSPATPPARVSSTSSQNPRAMPTHQPAHAPNTERARRYTVYSPQQWGPVDQWHRAGPLTQGVAGATCILIPATRDDTQDGEGARSQVSGVSNSCHQSFPTWDSAVNAWTQALDAGAVRATVNPEAYPVTSAHVPPAPTSAGTGRYVAVFRGRHVGIFDGWVHCASHVVGVPNSIYNRFETFDGALAAFLDATQEGNVAIL</sequence>
<dbReference type="SUPFAM" id="SSF55658">
    <property type="entry name" value="L9 N-domain-like"/>
    <property type="match status" value="1"/>
</dbReference>
<organism evidence="3 4">
    <name type="scientific">Meripilus lineatus</name>
    <dbReference type="NCBI Taxonomy" id="2056292"/>
    <lineage>
        <taxon>Eukaryota</taxon>
        <taxon>Fungi</taxon>
        <taxon>Dikarya</taxon>
        <taxon>Basidiomycota</taxon>
        <taxon>Agaricomycotina</taxon>
        <taxon>Agaricomycetes</taxon>
        <taxon>Polyporales</taxon>
        <taxon>Meripilaceae</taxon>
        <taxon>Meripilus</taxon>
    </lineage>
</organism>
<comment type="caution">
    <text evidence="3">The sequence shown here is derived from an EMBL/GenBank/DDBJ whole genome shotgun (WGS) entry which is preliminary data.</text>
</comment>
<reference evidence="3" key="1">
    <citation type="submission" date="2022-07" db="EMBL/GenBank/DDBJ databases">
        <title>Genome Sequence of Physisporinus lineatus.</title>
        <authorList>
            <person name="Buettner E."/>
        </authorList>
    </citation>
    <scope>NUCLEOTIDE SEQUENCE</scope>
    <source>
        <strain evidence="3">VT162</strain>
    </source>
</reference>
<name>A0AAD5YD87_9APHY</name>